<dbReference type="Proteomes" id="UP000184267">
    <property type="component" value="Unassembled WGS sequence"/>
</dbReference>
<dbReference type="OrthoDB" id="3046414at2759"/>
<sequence>MSWPAVRDNTSPFERFLLGAPEGAVDKFFSSWSPDLIMHLRSVNSNVFMGIEAYVSRAWSIERSFDRWFFHAGSFLRMLEACDAVVSGSEAQQHLARHEFRGKDLDIYVPYHGLLRMGRWLKQQGFLYQASGGKHLLFDAAAIMLASAAGRDFTGYPGARFKSTVAFSTFNFVRPQTPSLKILAMDGAQVQLIAVCGDPIRFLIDNFHSTGVMNYITGTHAVSLFPRSTFVDRQMYVCQDTARDASVHQAWMAKYRDRGFTIVEAEDEVPNTPEVREWCRKIGDSRTWVLPHERSDFGQCRSNETAVAFGNYSLTWVSDDEEDTGYQ</sequence>
<reference evidence="1 2" key="1">
    <citation type="submission" date="2016-10" db="EMBL/GenBank/DDBJ databases">
        <title>Genome sequence of the basidiomycete white-rot fungus Trametes pubescens.</title>
        <authorList>
            <person name="Makela M.R."/>
            <person name="Granchi Z."/>
            <person name="Peng M."/>
            <person name="De Vries R.P."/>
            <person name="Grigoriev I."/>
            <person name="Riley R."/>
            <person name="Hilden K."/>
        </authorList>
    </citation>
    <scope>NUCLEOTIDE SEQUENCE [LARGE SCALE GENOMIC DNA]</scope>
    <source>
        <strain evidence="1 2">FBCC735</strain>
    </source>
</reference>
<dbReference type="AlphaFoldDB" id="A0A1M2W385"/>
<protein>
    <submittedName>
        <fullName evidence="1">Uncharacterized protein</fullName>
    </submittedName>
</protein>
<name>A0A1M2W385_TRAPU</name>
<dbReference type="STRING" id="154538.A0A1M2W385"/>
<proteinExistence type="predicted"/>
<accession>A0A1M2W385</accession>
<dbReference type="OMA" id="PAVENTW"/>
<evidence type="ECO:0000313" key="1">
    <source>
        <dbReference type="EMBL" id="OJT14311.1"/>
    </source>
</evidence>
<organism evidence="1 2">
    <name type="scientific">Trametes pubescens</name>
    <name type="common">White-rot fungus</name>
    <dbReference type="NCBI Taxonomy" id="154538"/>
    <lineage>
        <taxon>Eukaryota</taxon>
        <taxon>Fungi</taxon>
        <taxon>Dikarya</taxon>
        <taxon>Basidiomycota</taxon>
        <taxon>Agaricomycotina</taxon>
        <taxon>Agaricomycetes</taxon>
        <taxon>Polyporales</taxon>
        <taxon>Polyporaceae</taxon>
        <taxon>Trametes</taxon>
    </lineage>
</organism>
<gene>
    <name evidence="1" type="ORF">TRAPUB_9172</name>
</gene>
<comment type="caution">
    <text evidence="1">The sequence shown here is derived from an EMBL/GenBank/DDBJ whole genome shotgun (WGS) entry which is preliminary data.</text>
</comment>
<dbReference type="EMBL" id="MNAD01000308">
    <property type="protein sequence ID" value="OJT14311.1"/>
    <property type="molecule type" value="Genomic_DNA"/>
</dbReference>
<evidence type="ECO:0000313" key="2">
    <source>
        <dbReference type="Proteomes" id="UP000184267"/>
    </source>
</evidence>
<keyword evidence="2" id="KW-1185">Reference proteome</keyword>